<dbReference type="GO" id="GO:0005730">
    <property type="term" value="C:nucleolus"/>
    <property type="evidence" value="ECO:0007669"/>
    <property type="project" value="UniProtKB-UniRule"/>
</dbReference>
<feature type="domain" description="Ribosomal eL28/Mak16" evidence="6">
    <location>
        <begin position="6"/>
        <end position="121"/>
    </location>
</feature>
<dbReference type="GO" id="GO:0000460">
    <property type="term" value="P:maturation of 5.8S rRNA"/>
    <property type="evidence" value="ECO:0007669"/>
    <property type="project" value="TreeGrafter"/>
</dbReference>
<dbReference type="RefSeq" id="XP_004337156.1">
    <property type="nucleotide sequence ID" value="XM_004337108.1"/>
</dbReference>
<feature type="compositionally biased region" description="Acidic residues" evidence="5">
    <location>
        <begin position="199"/>
        <end position="258"/>
    </location>
</feature>
<dbReference type="Pfam" id="PF04874">
    <property type="entry name" value="Mak16"/>
    <property type="match status" value="1"/>
</dbReference>
<keyword evidence="8" id="KW-1185">Reference proteome</keyword>
<protein>
    <recommendedName>
        <fullName evidence="4">Protein MAK16 homolog</fullName>
    </recommendedName>
</protein>
<dbReference type="EMBL" id="KB008036">
    <property type="protein sequence ID" value="ELR15143.1"/>
    <property type="molecule type" value="Genomic_DNA"/>
</dbReference>
<dbReference type="PIRSF" id="PIRSF003352">
    <property type="entry name" value="MAK16"/>
    <property type="match status" value="1"/>
</dbReference>
<feature type="region of interest" description="Disordered" evidence="5">
    <location>
        <begin position="193"/>
        <end position="285"/>
    </location>
</feature>
<evidence type="ECO:0000256" key="2">
    <source>
        <dbReference type="ARBA" id="ARBA00005514"/>
    </source>
</evidence>
<dbReference type="PANTHER" id="PTHR23405">
    <property type="entry name" value="MAINTENANCE OF KILLER 16 MAK16 PROTEIN-RELATED"/>
    <property type="match status" value="1"/>
</dbReference>
<dbReference type="OrthoDB" id="10251342at2759"/>
<evidence type="ECO:0000256" key="3">
    <source>
        <dbReference type="ARBA" id="ARBA00023242"/>
    </source>
</evidence>
<dbReference type="PANTHER" id="PTHR23405:SF4">
    <property type="entry name" value="PROTEIN MAK16 HOMOLOG"/>
    <property type="match status" value="1"/>
</dbReference>
<dbReference type="KEGG" id="acan:ACA1_216450"/>
<dbReference type="GO" id="GO:0030687">
    <property type="term" value="C:preribosome, large subunit precursor"/>
    <property type="evidence" value="ECO:0007669"/>
    <property type="project" value="TreeGrafter"/>
</dbReference>
<dbReference type="Gene3D" id="3.30.390.110">
    <property type="match status" value="1"/>
</dbReference>
<dbReference type="VEuPathDB" id="AmoebaDB:ACA1_216450"/>
<dbReference type="GO" id="GO:0000470">
    <property type="term" value="P:maturation of LSU-rRNA"/>
    <property type="evidence" value="ECO:0007669"/>
    <property type="project" value="TreeGrafter"/>
</dbReference>
<organism evidence="7 8">
    <name type="scientific">Acanthamoeba castellanii (strain ATCC 30010 / Neff)</name>
    <dbReference type="NCBI Taxonomy" id="1257118"/>
    <lineage>
        <taxon>Eukaryota</taxon>
        <taxon>Amoebozoa</taxon>
        <taxon>Discosea</taxon>
        <taxon>Longamoebia</taxon>
        <taxon>Centramoebida</taxon>
        <taxon>Acanthamoebidae</taxon>
        <taxon>Acanthamoeba</taxon>
    </lineage>
</organism>
<dbReference type="OMA" id="DKGQNFC"/>
<keyword evidence="3 4" id="KW-0539">Nucleus</keyword>
<dbReference type="InterPro" id="IPR029004">
    <property type="entry name" value="Ribosomal_eL28/Mak16"/>
</dbReference>
<dbReference type="GeneID" id="14915811"/>
<evidence type="ECO:0000259" key="6">
    <source>
        <dbReference type="Pfam" id="PF01778"/>
    </source>
</evidence>
<dbReference type="FunFam" id="3.30.390.110:FF:000001">
    <property type="entry name" value="Protein MAK16 homolog"/>
    <property type="match status" value="1"/>
</dbReference>
<proteinExistence type="inferred from homology"/>
<evidence type="ECO:0000256" key="5">
    <source>
        <dbReference type="SAM" id="MobiDB-lite"/>
    </source>
</evidence>
<evidence type="ECO:0000313" key="7">
    <source>
        <dbReference type="EMBL" id="ELR15143.1"/>
    </source>
</evidence>
<reference evidence="7 8" key="1">
    <citation type="journal article" date="2013" name="Genome Biol.">
        <title>Genome of Acanthamoeba castellanii highlights extensive lateral gene transfer and early evolution of tyrosine kinase signaling.</title>
        <authorList>
            <person name="Clarke M."/>
            <person name="Lohan A.J."/>
            <person name="Liu B."/>
            <person name="Lagkouvardos I."/>
            <person name="Roy S."/>
            <person name="Zafar N."/>
            <person name="Bertelli C."/>
            <person name="Schilde C."/>
            <person name="Kianianmomeni A."/>
            <person name="Burglin T.R."/>
            <person name="Frech C."/>
            <person name="Turcotte B."/>
            <person name="Kopec K.O."/>
            <person name="Synnott J.M."/>
            <person name="Choo C."/>
            <person name="Paponov I."/>
            <person name="Finkler A."/>
            <person name="Soon Heng Tan C."/>
            <person name="Hutchins A.P."/>
            <person name="Weinmeier T."/>
            <person name="Rattei T."/>
            <person name="Chu J.S."/>
            <person name="Gimenez G."/>
            <person name="Irimia M."/>
            <person name="Rigden D.J."/>
            <person name="Fitzpatrick D.A."/>
            <person name="Lorenzo-Morales J."/>
            <person name="Bateman A."/>
            <person name="Chiu C.H."/>
            <person name="Tang P."/>
            <person name="Hegemann P."/>
            <person name="Fromm H."/>
            <person name="Raoult D."/>
            <person name="Greub G."/>
            <person name="Miranda-Saavedra D."/>
            <person name="Chen N."/>
            <person name="Nash P."/>
            <person name="Ginger M.L."/>
            <person name="Horn M."/>
            <person name="Schaap P."/>
            <person name="Caler L."/>
            <person name="Loftus B."/>
        </authorList>
    </citation>
    <scope>NUCLEOTIDE SEQUENCE [LARGE SCALE GENOMIC DNA]</scope>
    <source>
        <strain evidence="7 8">Neff</strain>
    </source>
</reference>
<evidence type="ECO:0000313" key="8">
    <source>
        <dbReference type="Proteomes" id="UP000011083"/>
    </source>
</evidence>
<accession>L8GR74</accession>
<dbReference type="AlphaFoldDB" id="L8GR74"/>
<feature type="compositionally biased region" description="Low complexity" evidence="5">
    <location>
        <begin position="263"/>
        <end position="272"/>
    </location>
</feature>
<gene>
    <name evidence="7" type="ORF">ACA1_216450</name>
</gene>
<dbReference type="STRING" id="1257118.L8GR74"/>
<name>L8GR74_ACACF</name>
<evidence type="ECO:0000256" key="1">
    <source>
        <dbReference type="ARBA" id="ARBA00004123"/>
    </source>
</evidence>
<comment type="subcellular location">
    <subcellularLocation>
        <location evidence="1">Nucleus</location>
    </subcellularLocation>
</comment>
<evidence type="ECO:0000256" key="4">
    <source>
        <dbReference type="PIRNR" id="PIRNR003352"/>
    </source>
</evidence>
<dbReference type="Proteomes" id="UP000011083">
    <property type="component" value="Unassembled WGS sequence"/>
</dbReference>
<comment type="similarity">
    <text evidence="2 4">Belongs to the MAK16 family.</text>
</comment>
<dbReference type="Pfam" id="PF01778">
    <property type="entry name" value="Ribosomal_L28e"/>
    <property type="match status" value="1"/>
</dbReference>
<sequence>MQNDDVIWHVLNNQHCSFKAKLSNSKIETFCKNEYNFNGLCTKSSCPLANSQYATVREEQGVCYLYMKTVERAHTPAKLWEKVKLDKNFAKALAQIDEQLIYWPGYMKHKCKQRLTKITQYLIRMRKLRKKERPRLVGVKPKEERVQRKREQKALIAAKVEHAIEKELLDRLIQGDREMEDGIFNAQPGAFQKAVEQLQESESEDEDEEEYEDEDEQEGGEEEKDVDEFVEDDSDIEDLIDGYEYEMDEDDEEREMEEVVQQKAVKAGPAAKKGGRGHLDIRFDD</sequence>
<dbReference type="InterPro" id="IPR006958">
    <property type="entry name" value="Mak16"/>
</dbReference>